<dbReference type="Proteomes" id="UP001365542">
    <property type="component" value="Unassembled WGS sequence"/>
</dbReference>
<evidence type="ECO:0000256" key="4">
    <source>
        <dbReference type="ARBA" id="ARBA00023136"/>
    </source>
</evidence>
<evidence type="ECO:0000256" key="3">
    <source>
        <dbReference type="ARBA" id="ARBA00022989"/>
    </source>
</evidence>
<feature type="transmembrane region" description="Helical" evidence="6">
    <location>
        <begin position="105"/>
        <end position="124"/>
    </location>
</feature>
<dbReference type="InterPro" id="IPR004254">
    <property type="entry name" value="AdipoR/HlyIII-related"/>
</dbReference>
<dbReference type="GO" id="GO:0006882">
    <property type="term" value="P:intracellular zinc ion homeostasis"/>
    <property type="evidence" value="ECO:0007669"/>
    <property type="project" value="TreeGrafter"/>
</dbReference>
<feature type="transmembrane region" description="Helical" evidence="6">
    <location>
        <begin position="172"/>
        <end position="189"/>
    </location>
</feature>
<keyword evidence="4 6" id="KW-0472">Membrane</keyword>
<feature type="transmembrane region" description="Helical" evidence="6">
    <location>
        <begin position="236"/>
        <end position="254"/>
    </location>
</feature>
<dbReference type="PANTHER" id="PTHR20855">
    <property type="entry name" value="ADIPOR/PROGESTIN RECEPTOR-RELATED"/>
    <property type="match status" value="1"/>
</dbReference>
<dbReference type="EMBL" id="JAVHJO010000012">
    <property type="protein sequence ID" value="KAK6531819.1"/>
    <property type="molecule type" value="Genomic_DNA"/>
</dbReference>
<evidence type="ECO:0000313" key="7">
    <source>
        <dbReference type="EMBL" id="KAK6531819.1"/>
    </source>
</evidence>
<dbReference type="AlphaFoldDB" id="A0AAV9X159"/>
<comment type="subcellular location">
    <subcellularLocation>
        <location evidence="1">Membrane</location>
        <topology evidence="1">Multi-pass membrane protein</topology>
    </subcellularLocation>
</comment>
<feature type="binding site" evidence="5">
    <location>
        <position position="276"/>
    </location>
    <ligand>
        <name>Zn(2+)</name>
        <dbReference type="ChEBI" id="CHEBI:29105"/>
    </ligand>
</feature>
<evidence type="ECO:0000256" key="1">
    <source>
        <dbReference type="ARBA" id="ARBA00004141"/>
    </source>
</evidence>
<proteinExistence type="predicted"/>
<keyword evidence="5" id="KW-0479">Metal-binding</keyword>
<protein>
    <submittedName>
        <fullName evidence="7">Uncharacterized protein</fullName>
    </submittedName>
</protein>
<dbReference type="Pfam" id="PF03006">
    <property type="entry name" value="HlyIII"/>
    <property type="match status" value="1"/>
</dbReference>
<accession>A0AAV9X159</accession>
<feature type="transmembrane region" description="Helical" evidence="6">
    <location>
        <begin position="72"/>
        <end position="93"/>
    </location>
</feature>
<feature type="transmembrane region" description="Helical" evidence="6">
    <location>
        <begin position="144"/>
        <end position="165"/>
    </location>
</feature>
<dbReference type="GO" id="GO:0038023">
    <property type="term" value="F:signaling receptor activity"/>
    <property type="evidence" value="ECO:0007669"/>
    <property type="project" value="TreeGrafter"/>
</dbReference>
<evidence type="ECO:0000256" key="2">
    <source>
        <dbReference type="ARBA" id="ARBA00022692"/>
    </source>
</evidence>
<feature type="binding site" evidence="5">
    <location>
        <position position="272"/>
    </location>
    <ligand>
        <name>Zn(2+)</name>
        <dbReference type="ChEBI" id="CHEBI:29105"/>
    </ligand>
</feature>
<keyword evidence="3 6" id="KW-1133">Transmembrane helix</keyword>
<evidence type="ECO:0000256" key="5">
    <source>
        <dbReference type="PIRSR" id="PIRSR604254-1"/>
    </source>
</evidence>
<organism evidence="7 8">
    <name type="scientific">Orbilia ellipsospora</name>
    <dbReference type="NCBI Taxonomy" id="2528407"/>
    <lineage>
        <taxon>Eukaryota</taxon>
        <taxon>Fungi</taxon>
        <taxon>Dikarya</taxon>
        <taxon>Ascomycota</taxon>
        <taxon>Pezizomycotina</taxon>
        <taxon>Orbiliomycetes</taxon>
        <taxon>Orbiliales</taxon>
        <taxon>Orbiliaceae</taxon>
        <taxon>Orbilia</taxon>
    </lineage>
</organism>
<dbReference type="GO" id="GO:0016020">
    <property type="term" value="C:membrane"/>
    <property type="evidence" value="ECO:0007669"/>
    <property type="project" value="UniProtKB-SubCell"/>
</dbReference>
<comment type="caution">
    <text evidence="7">The sequence shown here is derived from an EMBL/GenBank/DDBJ whole genome shotgun (WGS) entry which is preliminary data.</text>
</comment>
<feature type="binding site" evidence="5">
    <location>
        <position position="126"/>
    </location>
    <ligand>
        <name>Zn(2+)</name>
        <dbReference type="ChEBI" id="CHEBI:29105"/>
    </ligand>
</feature>
<dbReference type="GO" id="GO:0046872">
    <property type="term" value="F:metal ion binding"/>
    <property type="evidence" value="ECO:0007669"/>
    <property type="project" value="UniProtKB-KW"/>
</dbReference>
<gene>
    <name evidence="7" type="ORF">TWF694_002986</name>
</gene>
<evidence type="ECO:0000313" key="8">
    <source>
        <dbReference type="Proteomes" id="UP001365542"/>
    </source>
</evidence>
<reference evidence="7 8" key="1">
    <citation type="submission" date="2019-10" db="EMBL/GenBank/DDBJ databases">
        <authorList>
            <person name="Palmer J.M."/>
        </authorList>
    </citation>
    <scope>NUCLEOTIDE SEQUENCE [LARGE SCALE GENOMIC DNA]</scope>
    <source>
        <strain evidence="7 8">TWF694</strain>
    </source>
</reference>
<evidence type="ECO:0000256" key="6">
    <source>
        <dbReference type="SAM" id="Phobius"/>
    </source>
</evidence>
<keyword evidence="2 6" id="KW-0812">Transmembrane</keyword>
<name>A0AAV9X159_9PEZI</name>
<sequence>MAKNEKYDTFSNDDSEAQSSLKKPSVRLLSFQDLPTWQKENEFIFHGYRPEFKNTLECVNSLYYMHNETINIYTHLIPGIVMVLAEGLFSQYLDTYYPNATQWDRAVFGFFIFTAVVLFLMSSAYHTMYCHSEDVSYLWLKIDFIGIVTLMIGDFVSGIYFIFYCEPHLQRLYWTMIFTLGFLCFFILLNPRFQGPRYRKIRIFTFVSTGLSGFAPIIHGVWLFGVEKMMLQSGMPFYIVEGFFLLSGVVFYATRFPESRWPGKFDIWFSSHQIFHVLVVLATLVQCAGIILAFDYNYMHRQCTA</sequence>
<feature type="transmembrane region" description="Helical" evidence="6">
    <location>
        <begin position="201"/>
        <end position="224"/>
    </location>
</feature>
<keyword evidence="5" id="KW-0862">Zinc</keyword>
<dbReference type="PANTHER" id="PTHR20855:SF130">
    <property type="entry name" value="HAEMOLYSIN-III FAMILY PROTEIN"/>
    <property type="match status" value="1"/>
</dbReference>
<keyword evidence="8" id="KW-1185">Reference proteome</keyword>
<feature type="transmembrane region" description="Helical" evidence="6">
    <location>
        <begin position="274"/>
        <end position="294"/>
    </location>
</feature>